<evidence type="ECO:0000313" key="4">
    <source>
        <dbReference type="EMBL" id="SLM47387.1"/>
    </source>
</evidence>
<dbReference type="Proteomes" id="UP000192042">
    <property type="component" value="Chromosome I"/>
</dbReference>
<protein>
    <submittedName>
        <fullName evidence="4">SPFH domain/Band 7 family protein</fullName>
    </submittedName>
</protein>
<keyword evidence="5" id="KW-1185">Reference proteome</keyword>
<dbReference type="GO" id="GO:0016020">
    <property type="term" value="C:membrane"/>
    <property type="evidence" value="ECO:0007669"/>
    <property type="project" value="UniProtKB-SubCell"/>
</dbReference>
<evidence type="ECO:0000256" key="1">
    <source>
        <dbReference type="ARBA" id="ARBA00004167"/>
    </source>
</evidence>
<dbReference type="EMBL" id="LT828648">
    <property type="protein sequence ID" value="SLM47387.1"/>
    <property type="molecule type" value="Genomic_DNA"/>
</dbReference>
<comment type="subcellular location">
    <subcellularLocation>
        <location evidence="1">Membrane</location>
        <topology evidence="1">Single-pass membrane protein</topology>
    </subcellularLocation>
</comment>
<dbReference type="PROSITE" id="PS51257">
    <property type="entry name" value="PROKAR_LIPOPROTEIN"/>
    <property type="match status" value="1"/>
</dbReference>
<dbReference type="InterPro" id="IPR001107">
    <property type="entry name" value="Band_7"/>
</dbReference>
<sequence length="297" mass="32718">MSIASRPILVLALTLSAASGAGGCAGTTVQPGERGLFWHPFTEGLSTEPLRDGFYWRAVWNSVYVYDVRWQSYTETVDALSSDDLLVELKTAVIMRPIPQEVYFLAHEIGTDFYPRVVKPELLAAVRSVVSGYAMVHVPEKSAEIASKVQAVVVEKLSGRHLEIASVALADIELAKVVLDAVERKQAKEQEKEQKEFELVIAEKDAEIARRRARGEGDAVRIRSEGEAEGLRIRALGQAQAQDTITKTLTPEYLQYKLYDSPNAKLVLLPDKLNVPVLVSPGLDQPHSLSQGEVPSR</sequence>
<dbReference type="STRING" id="1325564.NSJP_1215"/>
<feature type="signal peptide" evidence="2">
    <location>
        <begin position="1"/>
        <end position="21"/>
    </location>
</feature>
<proteinExistence type="predicted"/>
<evidence type="ECO:0000313" key="5">
    <source>
        <dbReference type="Proteomes" id="UP000192042"/>
    </source>
</evidence>
<dbReference type="InterPro" id="IPR000163">
    <property type="entry name" value="Prohibitin"/>
</dbReference>
<feature type="chain" id="PRO_5012212963" evidence="2">
    <location>
        <begin position="22"/>
        <end position="297"/>
    </location>
</feature>
<evidence type="ECO:0000256" key="2">
    <source>
        <dbReference type="SAM" id="SignalP"/>
    </source>
</evidence>
<name>A0A1W1I305_9BACT</name>
<gene>
    <name evidence="4" type="ORF">NSJP_1215</name>
</gene>
<reference evidence="4 5" key="1">
    <citation type="submission" date="2017-03" db="EMBL/GenBank/DDBJ databases">
        <authorList>
            <person name="Afonso C.L."/>
            <person name="Miller P.J."/>
            <person name="Scott M.A."/>
            <person name="Spackman E."/>
            <person name="Goraichik I."/>
            <person name="Dimitrov K.M."/>
            <person name="Suarez D.L."/>
            <person name="Swayne D.E."/>
        </authorList>
    </citation>
    <scope>NUCLEOTIDE SEQUENCE [LARGE SCALE GENOMIC DNA]</scope>
    <source>
        <strain evidence="4">Genome sequencing of Nitrospira japonica strain NJ11</strain>
    </source>
</reference>
<dbReference type="InterPro" id="IPR036013">
    <property type="entry name" value="Band_7/SPFH_dom_sf"/>
</dbReference>
<organism evidence="4 5">
    <name type="scientific">Nitrospira japonica</name>
    <dbReference type="NCBI Taxonomy" id="1325564"/>
    <lineage>
        <taxon>Bacteria</taxon>
        <taxon>Pseudomonadati</taxon>
        <taxon>Nitrospirota</taxon>
        <taxon>Nitrospiria</taxon>
        <taxon>Nitrospirales</taxon>
        <taxon>Nitrospiraceae</taxon>
        <taxon>Nitrospira</taxon>
    </lineage>
</organism>
<dbReference type="PANTHER" id="PTHR23222">
    <property type="entry name" value="PROHIBITIN"/>
    <property type="match status" value="1"/>
</dbReference>
<keyword evidence="2" id="KW-0732">Signal</keyword>
<dbReference type="CDD" id="cd03401">
    <property type="entry name" value="SPFH_prohibitin"/>
    <property type="match status" value="1"/>
</dbReference>
<dbReference type="PANTHER" id="PTHR23222:SF0">
    <property type="entry name" value="PROHIBITIN 1"/>
    <property type="match status" value="1"/>
</dbReference>
<accession>A0A1W1I305</accession>
<dbReference type="RefSeq" id="WP_172834187.1">
    <property type="nucleotide sequence ID" value="NZ_LT828648.1"/>
</dbReference>
<dbReference type="Gene3D" id="3.30.479.30">
    <property type="entry name" value="Band 7 domain"/>
    <property type="match status" value="1"/>
</dbReference>
<dbReference type="Pfam" id="PF01145">
    <property type="entry name" value="Band_7"/>
    <property type="match status" value="1"/>
</dbReference>
<feature type="domain" description="Band 7" evidence="3">
    <location>
        <begin position="28"/>
        <end position="206"/>
    </location>
</feature>
<evidence type="ECO:0000259" key="3">
    <source>
        <dbReference type="Pfam" id="PF01145"/>
    </source>
</evidence>
<dbReference type="SUPFAM" id="SSF117892">
    <property type="entry name" value="Band 7/SPFH domain"/>
    <property type="match status" value="1"/>
</dbReference>
<dbReference type="AlphaFoldDB" id="A0A1W1I305"/>
<dbReference type="KEGG" id="nja:NSJP_1215"/>